<comment type="caution">
    <text evidence="3">The sequence shown here is derived from an EMBL/GenBank/DDBJ whole genome shotgun (WGS) entry which is preliminary data.</text>
</comment>
<organism evidence="3 4">
    <name type="scientific">Cohnella endophytica</name>
    <dbReference type="NCBI Taxonomy" id="2419778"/>
    <lineage>
        <taxon>Bacteria</taxon>
        <taxon>Bacillati</taxon>
        <taxon>Bacillota</taxon>
        <taxon>Bacilli</taxon>
        <taxon>Bacillales</taxon>
        <taxon>Paenibacillaceae</taxon>
        <taxon>Cohnella</taxon>
    </lineage>
</organism>
<keyword evidence="1" id="KW-0863">Zinc-finger</keyword>
<accession>A0A494XPL8</accession>
<proteinExistence type="predicted"/>
<evidence type="ECO:0000313" key="3">
    <source>
        <dbReference type="EMBL" id="RKP50014.1"/>
    </source>
</evidence>
<feature type="domain" description="SWIM-type" evidence="2">
    <location>
        <begin position="61"/>
        <end position="94"/>
    </location>
</feature>
<evidence type="ECO:0000259" key="2">
    <source>
        <dbReference type="PROSITE" id="PS50966"/>
    </source>
</evidence>
<dbReference type="EMBL" id="RBZM01000008">
    <property type="protein sequence ID" value="RKP50014.1"/>
    <property type="molecule type" value="Genomic_DNA"/>
</dbReference>
<reference evidence="3 4" key="1">
    <citation type="submission" date="2018-10" db="EMBL/GenBank/DDBJ databases">
        <title>Cohnella sp. M2MS4P-1, whole genome shotgun sequence.</title>
        <authorList>
            <person name="Tuo L."/>
        </authorList>
    </citation>
    <scope>NUCLEOTIDE SEQUENCE [LARGE SCALE GENOMIC DNA]</scope>
    <source>
        <strain evidence="3 4">M2MS4P-1</strain>
    </source>
</reference>
<gene>
    <name evidence="3" type="ORF">D7Z26_19555</name>
</gene>
<dbReference type="RefSeq" id="WP_120978698.1">
    <property type="nucleotide sequence ID" value="NZ_RBZM01000008.1"/>
</dbReference>
<dbReference type="InterPro" id="IPR007527">
    <property type="entry name" value="Znf_SWIM"/>
</dbReference>
<protein>
    <recommendedName>
        <fullName evidence="2">SWIM-type domain-containing protein</fullName>
    </recommendedName>
</protein>
<dbReference type="OrthoDB" id="7593573at2"/>
<dbReference type="Proteomes" id="UP000282076">
    <property type="component" value="Unassembled WGS sequence"/>
</dbReference>
<name>A0A494XPL8_9BACL</name>
<keyword evidence="4" id="KW-1185">Reference proteome</keyword>
<evidence type="ECO:0000313" key="4">
    <source>
        <dbReference type="Proteomes" id="UP000282076"/>
    </source>
</evidence>
<dbReference type="GO" id="GO:0008270">
    <property type="term" value="F:zinc ion binding"/>
    <property type="evidence" value="ECO:0007669"/>
    <property type="project" value="UniProtKB-KW"/>
</dbReference>
<evidence type="ECO:0000256" key="1">
    <source>
        <dbReference type="PROSITE-ProRule" id="PRU00325"/>
    </source>
</evidence>
<dbReference type="AlphaFoldDB" id="A0A494XPL8"/>
<keyword evidence="1" id="KW-0862">Zinc</keyword>
<keyword evidence="1" id="KW-0479">Metal-binding</keyword>
<sequence>MDTTYQLDDNQWELLVQNAAEHFDDVTLSRGFQYYKQGRVVKLTLPAPSIVKAIVEGSELYHLELNLDYFGASRCDCPVNSHCKHQFAALLKYADLHNRPVHSLVNAKTAASMKSSSQSSAFPRTYNQAKQLAAQKAVERETRLREQSKRIASMSVDEWHALFDQITEPLTQSSRNTQFVNDAMESILKYKPALPQATESFFYLHARLFVLSKLAQQPEDQSGYVYSYLAFHTHHAASDLQETIVQAIMDSSELAADPQNASLVDRTLSYLRTMMLAEKNDNRYFLYHYLATWCYWRNPFDSESSLFSEELVRLTELADTLESAASSLTAKIAQAAMQLYLSNDEEAWTLLESARQSSELPTDALGYFFVFLARTEQWERLISWLIHSAPWLTLRRNQNLRPYADYWEMAIPHVPEAETRMWDALASLLPHSRHLYEEKMLARGEWKRWMDYHLSMDSDPMDFRVTDLQPLEKNAPELLLPFYHQAVERYVLLKNRDGYKTAVKMMKRLAKLYKKLKQEPRWELFLDAFASRHSRLRALQEELRKGKLLP</sequence>
<dbReference type="PROSITE" id="PS50966">
    <property type="entry name" value="ZF_SWIM"/>
    <property type="match status" value="1"/>
</dbReference>